<dbReference type="EMBL" id="QKWP01001202">
    <property type="protein sequence ID" value="RIB10863.1"/>
    <property type="molecule type" value="Genomic_DNA"/>
</dbReference>
<dbReference type="STRING" id="44941.A0A397UTM9"/>
<comment type="caution">
    <text evidence="1">The sequence shown here is derived from an EMBL/GenBank/DDBJ whole genome shotgun (WGS) entry which is preliminary data.</text>
</comment>
<reference evidence="1 2" key="1">
    <citation type="submission" date="2018-06" db="EMBL/GenBank/DDBJ databases">
        <title>Comparative genomics reveals the genomic features of Rhizophagus irregularis, R. cerebriforme, R. diaphanum and Gigaspora rosea, and their symbiotic lifestyle signature.</title>
        <authorList>
            <person name="Morin E."/>
            <person name="San Clemente H."/>
            <person name="Chen E.C.H."/>
            <person name="De La Providencia I."/>
            <person name="Hainaut M."/>
            <person name="Kuo A."/>
            <person name="Kohler A."/>
            <person name="Murat C."/>
            <person name="Tang N."/>
            <person name="Roy S."/>
            <person name="Loubradou J."/>
            <person name="Henrissat B."/>
            <person name="Grigoriev I.V."/>
            <person name="Corradi N."/>
            <person name="Roux C."/>
            <person name="Martin F.M."/>
        </authorList>
    </citation>
    <scope>NUCLEOTIDE SEQUENCE [LARGE SCALE GENOMIC DNA]</scope>
    <source>
        <strain evidence="1 2">DAOM 194757</strain>
    </source>
</reference>
<dbReference type="AlphaFoldDB" id="A0A397UTM9"/>
<evidence type="ECO:0000313" key="1">
    <source>
        <dbReference type="EMBL" id="RIB10863.1"/>
    </source>
</evidence>
<evidence type="ECO:0000313" key="2">
    <source>
        <dbReference type="Proteomes" id="UP000266673"/>
    </source>
</evidence>
<keyword evidence="2" id="KW-1185">Reference proteome</keyword>
<accession>A0A397UTM9</accession>
<gene>
    <name evidence="1" type="ORF">C2G38_2043143</name>
</gene>
<dbReference type="OrthoDB" id="2449987at2759"/>
<name>A0A397UTM9_9GLOM</name>
<dbReference type="Proteomes" id="UP000266673">
    <property type="component" value="Unassembled WGS sequence"/>
</dbReference>
<organism evidence="1 2">
    <name type="scientific">Gigaspora rosea</name>
    <dbReference type="NCBI Taxonomy" id="44941"/>
    <lineage>
        <taxon>Eukaryota</taxon>
        <taxon>Fungi</taxon>
        <taxon>Fungi incertae sedis</taxon>
        <taxon>Mucoromycota</taxon>
        <taxon>Glomeromycotina</taxon>
        <taxon>Glomeromycetes</taxon>
        <taxon>Diversisporales</taxon>
        <taxon>Gigasporaceae</taxon>
        <taxon>Gigaspora</taxon>
    </lineage>
</organism>
<sequence>MENEDDIINIVKYACYAFKYLFAFKKLEQFMKKDEQSKFDIITRKIILRYIRLHPTSWRLLDFRLGLMNILIETGDYELVNDILSFGESIHIPQKVSWSGEKNTIHTAFSDIIPELYKCNEEKNEKRKGIIQKLFNNKKNGKEKVDNIYENEMDSKSESCAYHAQKLFYNPCFCNKPLDLLTFEFLEISPKSNDLLKVFIPITQLIPQDSELDLQEIEHENNYLH</sequence>
<proteinExistence type="predicted"/>
<protein>
    <submittedName>
        <fullName evidence="1">Uncharacterized protein</fullName>
    </submittedName>
</protein>